<dbReference type="EMBL" id="PUIQ01000009">
    <property type="protein sequence ID" value="PQP19706.1"/>
    <property type="molecule type" value="Genomic_DNA"/>
</dbReference>
<accession>A0A2S8IY30</accession>
<name>A0A2S8IY30_BURCE</name>
<reference evidence="1 2" key="1">
    <citation type="submission" date="2018-02" db="EMBL/GenBank/DDBJ databases">
        <title>Draft genome sequencing of Burkholderia cepacia Y14-15.</title>
        <authorList>
            <person name="Zheng B.-X."/>
        </authorList>
    </citation>
    <scope>NUCLEOTIDE SEQUENCE [LARGE SCALE GENOMIC DNA]</scope>
    <source>
        <strain evidence="1 2">Y14-15</strain>
    </source>
</reference>
<evidence type="ECO:0000313" key="1">
    <source>
        <dbReference type="EMBL" id="PQP19706.1"/>
    </source>
</evidence>
<protein>
    <submittedName>
        <fullName evidence="1">Uncharacterized protein</fullName>
    </submittedName>
</protein>
<proteinExistence type="predicted"/>
<comment type="caution">
    <text evidence="1">The sequence shown here is derived from an EMBL/GenBank/DDBJ whole genome shotgun (WGS) entry which is preliminary data.</text>
</comment>
<dbReference type="Proteomes" id="UP000238206">
    <property type="component" value="Unassembled WGS sequence"/>
</dbReference>
<dbReference type="AlphaFoldDB" id="A0A2S8IY30"/>
<sequence length="80" mass="8682">MSDMSKQPIPTMSLYATVGGADMDVIVLMRRKGDPGLYAANVTIDGSMVGGTRLRWRDVVVDDTQDAELVDAVLPHRPAH</sequence>
<gene>
    <name evidence="1" type="ORF">C5615_09700</name>
</gene>
<evidence type="ECO:0000313" key="2">
    <source>
        <dbReference type="Proteomes" id="UP000238206"/>
    </source>
</evidence>
<organism evidence="1 2">
    <name type="scientific">Burkholderia cepacia</name>
    <name type="common">Pseudomonas cepacia</name>
    <dbReference type="NCBI Taxonomy" id="292"/>
    <lineage>
        <taxon>Bacteria</taxon>
        <taxon>Pseudomonadati</taxon>
        <taxon>Pseudomonadota</taxon>
        <taxon>Betaproteobacteria</taxon>
        <taxon>Burkholderiales</taxon>
        <taxon>Burkholderiaceae</taxon>
        <taxon>Burkholderia</taxon>
        <taxon>Burkholderia cepacia complex</taxon>
    </lineage>
</organism>